<dbReference type="CDD" id="cd07012">
    <property type="entry name" value="PBP2_Bug_TTT"/>
    <property type="match status" value="1"/>
</dbReference>
<dbReference type="InterPro" id="IPR005064">
    <property type="entry name" value="BUG"/>
</dbReference>
<dbReference type="PANTHER" id="PTHR42928:SF5">
    <property type="entry name" value="BLR1237 PROTEIN"/>
    <property type="match status" value="1"/>
</dbReference>
<sequence length="324" mass="34809">MKASIPVSCRFALGALLLACSSLAQAWPERAIKLIVPAPPGGNMDVPARIFANFLSKEVGQPVIVENKKGAGGAIGVQAMLTAPADGHTILYTSSNVLTEIPHVMKPPFDPMKDVLPVAALTQYRYLLVVAPDYPANDLAGMVKQLKAAPDKSSFASPSPGTIAQRGGEILNRKLGVNMLHVPFSGTPPALLAVMSNQITMYLDSVVTSGPLLQGGKLKALAIAGTTRYPEMPQVPTFAEQGFPEFNDFSSWQGIAVSPKVPAAVVEQLYAVTRRIAGQATFRESIAKLRFEPILPDSLQQFAQRLQSDYDHFEALNRTMTLNK</sequence>
<evidence type="ECO:0000313" key="4">
    <source>
        <dbReference type="Proteomes" id="UP000545507"/>
    </source>
</evidence>
<reference evidence="3 4" key="1">
    <citation type="submission" date="2019-09" db="EMBL/GenBank/DDBJ databases">
        <title>Hydrogenophaga aromatica sp. nov., isolated from a para-xylene-degrading enrichment culture.</title>
        <authorList>
            <person name="Tancsics A."/>
            <person name="Banerjee S."/>
        </authorList>
    </citation>
    <scope>NUCLEOTIDE SEQUENCE [LARGE SCALE GENOMIC DNA]</scope>
    <source>
        <strain evidence="3 4">D2P1</strain>
    </source>
</reference>
<dbReference type="Proteomes" id="UP000545507">
    <property type="component" value="Unassembled WGS sequence"/>
</dbReference>
<keyword evidence="4" id="KW-1185">Reference proteome</keyword>
<dbReference type="Pfam" id="PF03401">
    <property type="entry name" value="TctC"/>
    <property type="match status" value="1"/>
</dbReference>
<feature type="chain" id="PRO_5031553774" evidence="2">
    <location>
        <begin position="27"/>
        <end position="324"/>
    </location>
</feature>
<dbReference type="PIRSF" id="PIRSF017082">
    <property type="entry name" value="YflP"/>
    <property type="match status" value="1"/>
</dbReference>
<name>A0A7Y8KZ35_9BURK</name>
<feature type="signal peptide" evidence="2">
    <location>
        <begin position="1"/>
        <end position="26"/>
    </location>
</feature>
<dbReference type="AlphaFoldDB" id="A0A7Y8KZ35"/>
<evidence type="ECO:0000256" key="1">
    <source>
        <dbReference type="ARBA" id="ARBA00006987"/>
    </source>
</evidence>
<proteinExistence type="inferred from homology"/>
<dbReference type="InterPro" id="IPR042100">
    <property type="entry name" value="Bug_dom1"/>
</dbReference>
<gene>
    <name evidence="3" type="ORF">F3K02_18675</name>
</gene>
<dbReference type="Gene3D" id="3.40.190.150">
    <property type="entry name" value="Bordetella uptake gene, domain 1"/>
    <property type="match status" value="1"/>
</dbReference>
<dbReference type="EMBL" id="VYGV01000016">
    <property type="protein sequence ID" value="NWF47262.1"/>
    <property type="molecule type" value="Genomic_DNA"/>
</dbReference>
<protein>
    <submittedName>
        <fullName evidence="3">Tripartite tricarboxylate transporter substrate binding protein</fullName>
    </submittedName>
</protein>
<evidence type="ECO:0000313" key="3">
    <source>
        <dbReference type="EMBL" id="NWF47262.1"/>
    </source>
</evidence>
<keyword evidence="2" id="KW-0732">Signal</keyword>
<accession>A0A7Y8KZ35</accession>
<dbReference type="PANTHER" id="PTHR42928">
    <property type="entry name" value="TRICARBOXYLATE-BINDING PROTEIN"/>
    <property type="match status" value="1"/>
</dbReference>
<dbReference type="SUPFAM" id="SSF53850">
    <property type="entry name" value="Periplasmic binding protein-like II"/>
    <property type="match status" value="1"/>
</dbReference>
<evidence type="ECO:0000256" key="2">
    <source>
        <dbReference type="SAM" id="SignalP"/>
    </source>
</evidence>
<dbReference type="Gene3D" id="3.40.190.10">
    <property type="entry name" value="Periplasmic binding protein-like II"/>
    <property type="match status" value="1"/>
</dbReference>
<comment type="caution">
    <text evidence="3">The sequence shown here is derived from an EMBL/GenBank/DDBJ whole genome shotgun (WGS) entry which is preliminary data.</text>
</comment>
<comment type="similarity">
    <text evidence="1">Belongs to the UPF0065 (bug) family.</text>
</comment>
<organism evidence="3 4">
    <name type="scientific">Hydrogenophaga aromaticivorans</name>
    <dbReference type="NCBI Taxonomy" id="2610898"/>
    <lineage>
        <taxon>Bacteria</taxon>
        <taxon>Pseudomonadati</taxon>
        <taxon>Pseudomonadota</taxon>
        <taxon>Betaproteobacteria</taxon>
        <taxon>Burkholderiales</taxon>
        <taxon>Comamonadaceae</taxon>
        <taxon>Hydrogenophaga</taxon>
    </lineage>
</organism>
<dbReference type="RefSeq" id="WP_177137140.1">
    <property type="nucleotide sequence ID" value="NZ_VYGV01000016.1"/>
</dbReference>